<dbReference type="SMART" id="SM00042">
    <property type="entry name" value="CUB"/>
    <property type="match status" value="3"/>
</dbReference>
<keyword evidence="2" id="KW-1015">Disulfide bond</keyword>
<dbReference type="InterPro" id="IPR035914">
    <property type="entry name" value="Sperma_CUB_dom_sf"/>
</dbReference>
<proteinExistence type="predicted"/>
<comment type="caution">
    <text evidence="3">Lacks conserved residue(s) required for the propagation of feature annotation.</text>
</comment>
<dbReference type="Proteomes" id="UP001642540">
    <property type="component" value="Unassembled WGS sequence"/>
</dbReference>
<feature type="chain" id="PRO_5045748461" description="CUB domain-containing protein" evidence="4">
    <location>
        <begin position="18"/>
        <end position="610"/>
    </location>
</feature>
<dbReference type="SUPFAM" id="SSF49854">
    <property type="entry name" value="Spermadhesin, CUB domain"/>
    <property type="match status" value="3"/>
</dbReference>
<evidence type="ECO:0000256" key="2">
    <source>
        <dbReference type="ARBA" id="ARBA00023157"/>
    </source>
</evidence>
<reference evidence="6 7" key="1">
    <citation type="submission" date="2024-08" db="EMBL/GenBank/DDBJ databases">
        <authorList>
            <person name="Cucini C."/>
            <person name="Frati F."/>
        </authorList>
    </citation>
    <scope>NUCLEOTIDE SEQUENCE [LARGE SCALE GENOMIC DNA]</scope>
</reference>
<sequence length="610" mass="68009">MKLKPLLLLCTAISINGEDDSLVGTGSVSGNSDGDITPESFKSLKNKVGLLESSITALTSEIKKLGNQNEELYKSHVELMFERIAKEFGKVNEQLSTFGNRISKFENTSDKSIDKKRNETKLTESNLLSDSCGGVIEEKELGEIIYKEGKRYSNDEECVWTVVVPDAEIISFQLVTNGFEECCDYITLNSIDQVGELTGPTLNLTSLNRSASVRGPRVNVKFSSDNSMTGNGFTVRFRIRPKDDAECGGAIIGDKGKISYNSGLEYLNNERCVWILHSPKSKSIKLKLLEVGFETCCDYLLVNTIDPETGLLRNDTQKLTKTLKFEESLVVIVFYSDPSSPGTGFSLEFSSSGENPDPEINFIVKHLSEPNGTIEYPNSEWNEGGENNNIYVIGFSQMVQFPETFPTSVNWKHGTFQKSTDSCVYDTLTIYEQVNYWREVTQFPNQNQTDCQTSVTVPQENDLLTIQRHSLIAIFKPLSHKNSENVTRFSFSYDSEPRADSICGGISEPLKAELGQVSYKAKMDYTINEDCTWTVQVPQAEKILFSLITTGLEECCDRIFVYPHNNRAVSFPLTSENRTVSVEGPTATVSFTSDGSVTGLGFLLHYQKET</sequence>
<keyword evidence="4" id="KW-0732">Signal</keyword>
<name>A0ABP1PSS6_9HEXA</name>
<dbReference type="PANTHER" id="PTHR24251">
    <property type="entry name" value="OVOCHYMASE-RELATED"/>
    <property type="match status" value="1"/>
</dbReference>
<gene>
    <name evidence="6" type="ORF">ODALV1_LOCUS1446</name>
</gene>
<dbReference type="CDD" id="cd00041">
    <property type="entry name" value="CUB"/>
    <property type="match status" value="3"/>
</dbReference>
<keyword evidence="7" id="KW-1185">Reference proteome</keyword>
<evidence type="ECO:0000256" key="4">
    <source>
        <dbReference type="SAM" id="SignalP"/>
    </source>
</evidence>
<evidence type="ECO:0000256" key="1">
    <source>
        <dbReference type="ARBA" id="ARBA00022737"/>
    </source>
</evidence>
<dbReference type="PROSITE" id="PS01180">
    <property type="entry name" value="CUB"/>
    <property type="match status" value="3"/>
</dbReference>
<dbReference type="InterPro" id="IPR000859">
    <property type="entry name" value="CUB_dom"/>
</dbReference>
<protein>
    <recommendedName>
        <fullName evidence="5">CUB domain-containing protein</fullName>
    </recommendedName>
</protein>
<dbReference type="EMBL" id="CAXLJM020000004">
    <property type="protein sequence ID" value="CAL8070822.1"/>
    <property type="molecule type" value="Genomic_DNA"/>
</dbReference>
<feature type="domain" description="CUB" evidence="5">
    <location>
        <begin position="247"/>
        <end position="352"/>
    </location>
</feature>
<feature type="domain" description="CUB" evidence="5">
    <location>
        <begin position="132"/>
        <end position="240"/>
    </location>
</feature>
<dbReference type="Pfam" id="PF00431">
    <property type="entry name" value="CUB"/>
    <property type="match status" value="2"/>
</dbReference>
<dbReference type="Gene3D" id="2.60.120.290">
    <property type="entry name" value="Spermadhesin, CUB domain"/>
    <property type="match status" value="3"/>
</dbReference>
<keyword evidence="1" id="KW-0677">Repeat</keyword>
<evidence type="ECO:0000259" key="5">
    <source>
        <dbReference type="PROSITE" id="PS01180"/>
    </source>
</evidence>
<organism evidence="6 7">
    <name type="scientific">Orchesella dallaii</name>
    <dbReference type="NCBI Taxonomy" id="48710"/>
    <lineage>
        <taxon>Eukaryota</taxon>
        <taxon>Metazoa</taxon>
        <taxon>Ecdysozoa</taxon>
        <taxon>Arthropoda</taxon>
        <taxon>Hexapoda</taxon>
        <taxon>Collembola</taxon>
        <taxon>Entomobryomorpha</taxon>
        <taxon>Entomobryoidea</taxon>
        <taxon>Orchesellidae</taxon>
        <taxon>Orchesellinae</taxon>
        <taxon>Orchesella</taxon>
    </lineage>
</organism>
<evidence type="ECO:0000256" key="3">
    <source>
        <dbReference type="PROSITE-ProRule" id="PRU00059"/>
    </source>
</evidence>
<evidence type="ECO:0000313" key="7">
    <source>
        <dbReference type="Proteomes" id="UP001642540"/>
    </source>
</evidence>
<evidence type="ECO:0000313" key="6">
    <source>
        <dbReference type="EMBL" id="CAL8070822.1"/>
    </source>
</evidence>
<accession>A0ABP1PSS6</accession>
<feature type="domain" description="CUB" evidence="5">
    <location>
        <begin position="503"/>
        <end position="609"/>
    </location>
</feature>
<comment type="caution">
    <text evidence="6">The sequence shown here is derived from an EMBL/GenBank/DDBJ whole genome shotgun (WGS) entry which is preliminary data.</text>
</comment>
<feature type="signal peptide" evidence="4">
    <location>
        <begin position="1"/>
        <end position="17"/>
    </location>
</feature>